<accession>A0A1C3UEV3</accession>
<dbReference type="CDD" id="cd03192">
    <property type="entry name" value="GST_C_Sigma_like"/>
    <property type="match status" value="1"/>
</dbReference>
<protein>
    <submittedName>
        <fullName evidence="3">Glutathione S-transferase</fullName>
    </submittedName>
</protein>
<dbReference type="SUPFAM" id="SSF52833">
    <property type="entry name" value="Thioredoxin-like"/>
    <property type="match status" value="1"/>
</dbReference>
<evidence type="ECO:0000259" key="2">
    <source>
        <dbReference type="PROSITE" id="PS50405"/>
    </source>
</evidence>
<dbReference type="GO" id="GO:0006749">
    <property type="term" value="P:glutathione metabolic process"/>
    <property type="evidence" value="ECO:0007669"/>
    <property type="project" value="TreeGrafter"/>
</dbReference>
<dbReference type="EMBL" id="FMAH01000003">
    <property type="protein sequence ID" value="SCB13935.1"/>
    <property type="molecule type" value="Genomic_DNA"/>
</dbReference>
<feature type="domain" description="GST C-terminal" evidence="2">
    <location>
        <begin position="92"/>
        <end position="240"/>
    </location>
</feature>
<dbReference type="STRING" id="411945.GA0061102_1003118"/>
<dbReference type="GO" id="GO:0004364">
    <property type="term" value="F:glutathione transferase activity"/>
    <property type="evidence" value="ECO:0007669"/>
    <property type="project" value="TreeGrafter"/>
</dbReference>
<dbReference type="InterPro" id="IPR004046">
    <property type="entry name" value="GST_C"/>
</dbReference>
<dbReference type="PANTHER" id="PTHR11571">
    <property type="entry name" value="GLUTATHIONE S-TRANSFERASE"/>
    <property type="match status" value="1"/>
</dbReference>
<keyword evidence="4" id="KW-1185">Reference proteome</keyword>
<gene>
    <name evidence="3" type="ORF">GA0061102_1003118</name>
</gene>
<organism evidence="3 4">
    <name type="scientific">Rhizobium miluonense</name>
    <dbReference type="NCBI Taxonomy" id="411945"/>
    <lineage>
        <taxon>Bacteria</taxon>
        <taxon>Pseudomonadati</taxon>
        <taxon>Pseudomonadota</taxon>
        <taxon>Alphaproteobacteria</taxon>
        <taxon>Hyphomicrobiales</taxon>
        <taxon>Rhizobiaceae</taxon>
        <taxon>Rhizobium/Agrobacterium group</taxon>
        <taxon>Rhizobium</taxon>
    </lineage>
</organism>
<dbReference type="InterPro" id="IPR036249">
    <property type="entry name" value="Thioredoxin-like_sf"/>
</dbReference>
<dbReference type="RefSeq" id="WP_092844468.1">
    <property type="nucleotide sequence ID" value="NZ_FMAH01000003.1"/>
</dbReference>
<dbReference type="Gene3D" id="3.40.30.10">
    <property type="entry name" value="Glutaredoxin"/>
    <property type="match status" value="1"/>
</dbReference>
<dbReference type="FunFam" id="1.20.1050.10:FF:000051">
    <property type="entry name" value="Glutathione S-transferase"/>
    <property type="match status" value="1"/>
</dbReference>
<name>A0A1C3UEV3_9HYPH</name>
<dbReference type="AlphaFoldDB" id="A0A1C3UEV3"/>
<reference evidence="4" key="1">
    <citation type="submission" date="2016-08" db="EMBL/GenBank/DDBJ databases">
        <authorList>
            <person name="Varghese N."/>
            <person name="Submissions Spin"/>
        </authorList>
    </citation>
    <scope>NUCLEOTIDE SEQUENCE [LARGE SCALE GENOMIC DNA]</scope>
    <source>
        <strain evidence="4">HAMBI 2971</strain>
    </source>
</reference>
<evidence type="ECO:0000313" key="4">
    <source>
        <dbReference type="Proteomes" id="UP000199435"/>
    </source>
</evidence>
<dbReference type="Proteomes" id="UP000199435">
    <property type="component" value="Unassembled WGS sequence"/>
</dbReference>
<proteinExistence type="predicted"/>
<dbReference type="Pfam" id="PF14497">
    <property type="entry name" value="GST_C_3"/>
    <property type="match status" value="1"/>
</dbReference>
<dbReference type="PANTHER" id="PTHR11571:SF263">
    <property type="entry name" value="GLUTATHIONE S-TRANSFERASE"/>
    <property type="match status" value="1"/>
</dbReference>
<dbReference type="PROSITE" id="PS50405">
    <property type="entry name" value="GST_CTER"/>
    <property type="match status" value="1"/>
</dbReference>
<evidence type="ECO:0000259" key="1">
    <source>
        <dbReference type="PROSITE" id="PS50404"/>
    </source>
</evidence>
<dbReference type="InterPro" id="IPR004045">
    <property type="entry name" value="Glutathione_S-Trfase_N"/>
</dbReference>
<dbReference type="Gene3D" id="1.20.1050.10">
    <property type="match status" value="1"/>
</dbReference>
<dbReference type="InterPro" id="IPR036282">
    <property type="entry name" value="Glutathione-S-Trfase_C_sf"/>
</dbReference>
<dbReference type="PROSITE" id="PS50404">
    <property type="entry name" value="GST_NTER"/>
    <property type="match status" value="1"/>
</dbReference>
<sequence length="245" mass="27827">MPYELYYWNSIQGRGEFVRLALEEAGADYIDVCRGATSRGRGISAMMAIMGSRSDADIPFAPPFLKDGDLIIPHVANILMYLGPTLGLAPKDEAQRHVLNGLQLTITDFIAEVHDTHHPIATSKYYEDQKEEAKARAAEFIGNRIPKYLGYFERVLQQNPKGPAHIFGGGLTYVDLSLFQVYEGLRYAFPRATAHLPDRYPHLNALHAAVMKRPNITRYLQSDRRIPFNENGIFRRYPELDRDMV</sequence>
<feature type="domain" description="GST N-terminal" evidence="1">
    <location>
        <begin position="1"/>
        <end position="90"/>
    </location>
</feature>
<keyword evidence="3" id="KW-0808">Transferase</keyword>
<dbReference type="InterPro" id="IPR010987">
    <property type="entry name" value="Glutathione-S-Trfase_C-like"/>
</dbReference>
<dbReference type="InterPro" id="IPR050213">
    <property type="entry name" value="GST_superfamily"/>
</dbReference>
<dbReference type="OrthoDB" id="7203409at2"/>
<evidence type="ECO:0000313" key="3">
    <source>
        <dbReference type="EMBL" id="SCB13935.1"/>
    </source>
</evidence>
<dbReference type="SUPFAM" id="SSF47616">
    <property type="entry name" value="GST C-terminal domain-like"/>
    <property type="match status" value="1"/>
</dbReference>